<dbReference type="GO" id="GO:0015171">
    <property type="term" value="F:amino acid transmembrane transporter activity"/>
    <property type="evidence" value="ECO:0007669"/>
    <property type="project" value="TreeGrafter"/>
</dbReference>
<evidence type="ECO:0000256" key="5">
    <source>
        <dbReference type="ARBA" id="ARBA00023136"/>
    </source>
</evidence>
<dbReference type="STRING" id="1122125.GCA_000423185_06991"/>
<feature type="transmembrane region" description="Helical" evidence="6">
    <location>
        <begin position="191"/>
        <end position="209"/>
    </location>
</feature>
<evidence type="ECO:0000313" key="7">
    <source>
        <dbReference type="EMBL" id="OWJ58079.1"/>
    </source>
</evidence>
<accession>A0A211YYI7</accession>
<reference evidence="8" key="1">
    <citation type="submission" date="2017-05" db="EMBL/GenBank/DDBJ databases">
        <authorList>
            <person name="Macchi M."/>
            <person name="Festa S."/>
            <person name="Coppotelli B.M."/>
            <person name="Morelli I.S."/>
        </authorList>
    </citation>
    <scope>NUCLEOTIDE SEQUENCE [LARGE SCALE GENOMIC DNA]</scope>
    <source>
        <strain evidence="8">I</strain>
    </source>
</reference>
<sequence>MFDPATLALFMAAALALNLTPGPDMLFCFANGVARGPRAGLAAALGIGGGAAVHTTAAALGLAGLFAASPTAFEILRWGGAAYLLWLAVKTLRGVAAGSGAGLGTAGPLPARPAGRIFLDGMVTNVLNPKVALFFIAFLPQFVDPAHSAVLQILVLGTLGNISGTTINALVGMSSGGVGRVLSRRPAVARLLNGFTGIVFLGLAARLVLADGRPK</sequence>
<gene>
    <name evidence="7" type="ORF">BWR60_33635</name>
</gene>
<keyword evidence="8" id="KW-1185">Reference proteome</keyword>
<dbReference type="PIRSF" id="PIRSF006324">
    <property type="entry name" value="LeuE"/>
    <property type="match status" value="1"/>
</dbReference>
<feature type="transmembrane region" description="Helical" evidence="6">
    <location>
        <begin position="149"/>
        <end position="171"/>
    </location>
</feature>
<evidence type="ECO:0000313" key="8">
    <source>
        <dbReference type="Proteomes" id="UP000196655"/>
    </source>
</evidence>
<keyword evidence="3 6" id="KW-0812">Transmembrane</keyword>
<dbReference type="PANTHER" id="PTHR30086">
    <property type="entry name" value="ARGININE EXPORTER PROTEIN ARGO"/>
    <property type="match status" value="1"/>
</dbReference>
<dbReference type="InterPro" id="IPR001123">
    <property type="entry name" value="LeuE-type"/>
</dbReference>
<protein>
    <recommendedName>
        <fullName evidence="9">Threonine transporter RhtB</fullName>
    </recommendedName>
</protein>
<evidence type="ECO:0000256" key="3">
    <source>
        <dbReference type="ARBA" id="ARBA00022692"/>
    </source>
</evidence>
<keyword evidence="2" id="KW-1003">Cell membrane</keyword>
<dbReference type="AlphaFoldDB" id="A0A211YYI7"/>
<comment type="caution">
    <text evidence="7">The sequence shown here is derived from an EMBL/GenBank/DDBJ whole genome shotgun (WGS) entry which is preliminary data.</text>
</comment>
<name>A0A211YYI7_9PROT</name>
<dbReference type="EMBL" id="NHON01000138">
    <property type="protein sequence ID" value="OWJ58079.1"/>
    <property type="molecule type" value="Genomic_DNA"/>
</dbReference>
<feature type="transmembrane region" description="Helical" evidence="6">
    <location>
        <begin position="126"/>
        <end position="143"/>
    </location>
</feature>
<dbReference type="Proteomes" id="UP000196655">
    <property type="component" value="Unassembled WGS sequence"/>
</dbReference>
<feature type="transmembrane region" description="Helical" evidence="6">
    <location>
        <begin position="45"/>
        <end position="68"/>
    </location>
</feature>
<dbReference type="RefSeq" id="WP_088157299.1">
    <property type="nucleotide sequence ID" value="NZ_NHON01000138.1"/>
</dbReference>
<dbReference type="GO" id="GO:0005886">
    <property type="term" value="C:plasma membrane"/>
    <property type="evidence" value="ECO:0007669"/>
    <property type="project" value="UniProtKB-SubCell"/>
</dbReference>
<dbReference type="PANTHER" id="PTHR30086:SF20">
    <property type="entry name" value="ARGININE EXPORTER PROTEIN ARGO-RELATED"/>
    <property type="match status" value="1"/>
</dbReference>
<keyword evidence="4 6" id="KW-1133">Transmembrane helix</keyword>
<dbReference type="OrthoDB" id="9807053at2"/>
<organism evidence="7 8">
    <name type="scientific">Inquilinus limosus</name>
    <dbReference type="NCBI Taxonomy" id="171674"/>
    <lineage>
        <taxon>Bacteria</taxon>
        <taxon>Pseudomonadati</taxon>
        <taxon>Pseudomonadota</taxon>
        <taxon>Alphaproteobacteria</taxon>
        <taxon>Rhodospirillales</taxon>
        <taxon>Rhodospirillaceae</taxon>
        <taxon>Inquilinus</taxon>
    </lineage>
</organism>
<evidence type="ECO:0000256" key="2">
    <source>
        <dbReference type="ARBA" id="ARBA00022475"/>
    </source>
</evidence>
<evidence type="ECO:0000256" key="1">
    <source>
        <dbReference type="ARBA" id="ARBA00004651"/>
    </source>
</evidence>
<proteinExistence type="predicted"/>
<keyword evidence="5 6" id="KW-0472">Membrane</keyword>
<evidence type="ECO:0000256" key="6">
    <source>
        <dbReference type="SAM" id="Phobius"/>
    </source>
</evidence>
<dbReference type="Pfam" id="PF01810">
    <property type="entry name" value="LysE"/>
    <property type="match status" value="1"/>
</dbReference>
<evidence type="ECO:0000256" key="4">
    <source>
        <dbReference type="ARBA" id="ARBA00022989"/>
    </source>
</evidence>
<evidence type="ECO:0008006" key="9">
    <source>
        <dbReference type="Google" id="ProtNLM"/>
    </source>
</evidence>
<comment type="subcellular location">
    <subcellularLocation>
        <location evidence="1">Cell membrane</location>
        <topology evidence="1">Multi-pass membrane protein</topology>
    </subcellularLocation>
</comment>